<feature type="transmembrane region" description="Helical" evidence="8">
    <location>
        <begin position="77"/>
        <end position="96"/>
    </location>
</feature>
<dbReference type="STRING" id="947166.A0A1D1V6V6"/>
<proteinExistence type="inferred from homology"/>
<keyword evidence="5" id="KW-0862">Zinc</keyword>
<dbReference type="AlphaFoldDB" id="A0A1D1V6V6"/>
<dbReference type="Proteomes" id="UP000186922">
    <property type="component" value="Unassembled WGS sequence"/>
</dbReference>
<feature type="domain" description="Cation efflux protein transmembrane" evidence="9">
    <location>
        <begin position="29"/>
        <end position="103"/>
    </location>
</feature>
<dbReference type="OrthoDB" id="29444at2759"/>
<evidence type="ECO:0000256" key="6">
    <source>
        <dbReference type="ARBA" id="ARBA00022989"/>
    </source>
</evidence>
<dbReference type="PANTHER" id="PTHR45820">
    <property type="entry name" value="FI23527P1"/>
    <property type="match status" value="1"/>
</dbReference>
<dbReference type="InterPro" id="IPR027469">
    <property type="entry name" value="Cation_efflux_TMD_sf"/>
</dbReference>
<keyword evidence="7 8" id="KW-0472">Membrane</keyword>
<dbReference type="InterPro" id="IPR002524">
    <property type="entry name" value="Cation_efflux"/>
</dbReference>
<organism evidence="11 12">
    <name type="scientific">Ramazzottius varieornatus</name>
    <name type="common">Water bear</name>
    <name type="synonym">Tardigrade</name>
    <dbReference type="NCBI Taxonomy" id="947166"/>
    <lineage>
        <taxon>Eukaryota</taxon>
        <taxon>Metazoa</taxon>
        <taxon>Ecdysozoa</taxon>
        <taxon>Tardigrada</taxon>
        <taxon>Eutardigrada</taxon>
        <taxon>Parachela</taxon>
        <taxon>Hypsibioidea</taxon>
        <taxon>Ramazzottiidae</taxon>
        <taxon>Ramazzottius</taxon>
    </lineage>
</organism>
<evidence type="ECO:0000313" key="12">
    <source>
        <dbReference type="Proteomes" id="UP000186922"/>
    </source>
</evidence>
<dbReference type="InterPro" id="IPR027470">
    <property type="entry name" value="Cation_efflux_CTD"/>
</dbReference>
<evidence type="ECO:0000259" key="10">
    <source>
        <dbReference type="Pfam" id="PF16916"/>
    </source>
</evidence>
<evidence type="ECO:0000256" key="3">
    <source>
        <dbReference type="ARBA" id="ARBA00022448"/>
    </source>
</evidence>
<evidence type="ECO:0000256" key="4">
    <source>
        <dbReference type="ARBA" id="ARBA00022692"/>
    </source>
</evidence>
<keyword evidence="4 8" id="KW-0812">Transmembrane</keyword>
<dbReference type="InterPro" id="IPR058533">
    <property type="entry name" value="Cation_efflux_TM"/>
</dbReference>
<dbReference type="Pfam" id="PF16916">
    <property type="entry name" value="ZT_dimer"/>
    <property type="match status" value="1"/>
</dbReference>
<dbReference type="PANTHER" id="PTHR45820:SF4">
    <property type="entry name" value="ZINC TRANSPORTER 63C, ISOFORM F"/>
    <property type="match status" value="1"/>
</dbReference>
<evidence type="ECO:0000256" key="5">
    <source>
        <dbReference type="ARBA" id="ARBA00022833"/>
    </source>
</evidence>
<dbReference type="GO" id="GO:0010312">
    <property type="term" value="P:detoxification of zinc ion"/>
    <property type="evidence" value="ECO:0007669"/>
    <property type="project" value="TreeGrafter"/>
</dbReference>
<keyword evidence="3" id="KW-0813">Transport</keyword>
<evidence type="ECO:0000256" key="1">
    <source>
        <dbReference type="ARBA" id="ARBA00004141"/>
    </source>
</evidence>
<dbReference type="Pfam" id="PF01545">
    <property type="entry name" value="Cation_efflux"/>
    <property type="match status" value="1"/>
</dbReference>
<evidence type="ECO:0000256" key="2">
    <source>
        <dbReference type="ARBA" id="ARBA00008873"/>
    </source>
</evidence>
<dbReference type="GO" id="GO:0016020">
    <property type="term" value="C:membrane"/>
    <property type="evidence" value="ECO:0007669"/>
    <property type="project" value="UniProtKB-SubCell"/>
</dbReference>
<name>A0A1D1V6V6_RAMVA</name>
<dbReference type="SUPFAM" id="SSF161111">
    <property type="entry name" value="Cation efflux protein transmembrane domain-like"/>
    <property type="match status" value="1"/>
</dbReference>
<keyword evidence="12" id="KW-1185">Reference proteome</keyword>
<dbReference type="EMBL" id="BDGG01000003">
    <property type="protein sequence ID" value="GAU96525.1"/>
    <property type="molecule type" value="Genomic_DNA"/>
</dbReference>
<reference evidence="11 12" key="1">
    <citation type="journal article" date="2016" name="Nat. Commun.">
        <title>Extremotolerant tardigrade genome and improved radiotolerance of human cultured cells by tardigrade-unique protein.</title>
        <authorList>
            <person name="Hashimoto T."/>
            <person name="Horikawa D.D."/>
            <person name="Saito Y."/>
            <person name="Kuwahara H."/>
            <person name="Kozuka-Hata H."/>
            <person name="Shin-I T."/>
            <person name="Minakuchi Y."/>
            <person name="Ohishi K."/>
            <person name="Motoyama A."/>
            <person name="Aizu T."/>
            <person name="Enomoto A."/>
            <person name="Kondo K."/>
            <person name="Tanaka S."/>
            <person name="Hara Y."/>
            <person name="Koshikawa S."/>
            <person name="Sagara H."/>
            <person name="Miura T."/>
            <person name="Yokobori S."/>
            <person name="Miyagawa K."/>
            <person name="Suzuki Y."/>
            <person name="Kubo T."/>
            <person name="Oyama M."/>
            <person name="Kohara Y."/>
            <person name="Fujiyama A."/>
            <person name="Arakawa K."/>
            <person name="Katayama T."/>
            <person name="Toyoda A."/>
            <person name="Kunieda T."/>
        </authorList>
    </citation>
    <scope>NUCLEOTIDE SEQUENCE [LARGE SCALE GENOMIC DNA]</scope>
    <source>
        <strain evidence="11 12">YOKOZUNA-1</strain>
    </source>
</reference>
<gene>
    <name evidence="11" type="primary">RvY_07956-1</name>
    <name evidence="11" type="synonym">RvY_07956.1</name>
    <name evidence="11" type="ORF">RvY_07956</name>
</gene>
<dbReference type="Gene3D" id="1.20.1510.10">
    <property type="entry name" value="Cation efflux protein transmembrane domain"/>
    <property type="match status" value="1"/>
</dbReference>
<sequence length="227" mass="24796">MEGLPVNATVTTHVDSTVTVVEAPSKTAKKKALSSSQMNIRGVFLHVAGDALGSVVVIIAAAIIWKTDWRYRHYIDPAMSLISVVVILSMTIPLVYSSSLILLQSVPVHMNATAIGQGLAKIDGVLSIRNFHIWQLDGRVTICSAHLKFHSYSKYRQVAKQIKDYLRSEGIDRVTIEPEFEDEASHAAVVLETSVRMSSKSDNPRGIIPLRVQSLPALDGHLEGQTG</sequence>
<comment type="caution">
    <text evidence="11">The sequence shown here is derived from an EMBL/GenBank/DDBJ whole genome shotgun (WGS) entry which is preliminary data.</text>
</comment>
<comment type="similarity">
    <text evidence="2">Belongs to the cation diffusion facilitator (CDF) transporter (TC 2.A.4) family. SLC30A subfamily.</text>
</comment>
<evidence type="ECO:0000256" key="7">
    <source>
        <dbReference type="ARBA" id="ARBA00023136"/>
    </source>
</evidence>
<feature type="domain" description="Cation efflux protein cytoplasmic" evidence="10">
    <location>
        <begin position="113"/>
        <end position="177"/>
    </location>
</feature>
<dbReference type="GO" id="GO:0005385">
    <property type="term" value="F:zinc ion transmembrane transporter activity"/>
    <property type="evidence" value="ECO:0007669"/>
    <property type="project" value="TreeGrafter"/>
</dbReference>
<dbReference type="NCBIfam" id="TIGR01297">
    <property type="entry name" value="CDF"/>
    <property type="match status" value="1"/>
</dbReference>
<keyword evidence="6 8" id="KW-1133">Transmembrane helix</keyword>
<evidence type="ECO:0000259" key="9">
    <source>
        <dbReference type="Pfam" id="PF01545"/>
    </source>
</evidence>
<feature type="transmembrane region" description="Helical" evidence="8">
    <location>
        <begin position="43"/>
        <end position="65"/>
    </location>
</feature>
<protein>
    <submittedName>
        <fullName evidence="11">Uncharacterized protein</fullName>
    </submittedName>
</protein>
<dbReference type="GO" id="GO:0006882">
    <property type="term" value="P:intracellular zinc ion homeostasis"/>
    <property type="evidence" value="ECO:0007669"/>
    <property type="project" value="TreeGrafter"/>
</dbReference>
<comment type="subcellular location">
    <subcellularLocation>
        <location evidence="1">Membrane</location>
        <topology evidence="1">Multi-pass membrane protein</topology>
    </subcellularLocation>
</comment>
<evidence type="ECO:0000256" key="8">
    <source>
        <dbReference type="SAM" id="Phobius"/>
    </source>
</evidence>
<accession>A0A1D1V6V6</accession>
<evidence type="ECO:0000313" key="11">
    <source>
        <dbReference type="EMBL" id="GAU96525.1"/>
    </source>
</evidence>